<evidence type="ECO:0000313" key="4">
    <source>
        <dbReference type="Proteomes" id="UP000192575"/>
    </source>
</evidence>
<feature type="transmembrane region" description="Helical" evidence="1">
    <location>
        <begin position="151"/>
        <end position="170"/>
    </location>
</feature>
<feature type="transmembrane region" description="Helical" evidence="1">
    <location>
        <begin position="262"/>
        <end position="283"/>
    </location>
</feature>
<sequence length="357" mass="41014">MNGVNYKMQTKSSQSDHISQNRITNFLNSINQSMTEPSTKRIAWIDMAKAIAILLMVIGHEASGNIYTWIFSFHMPLFFILSGYTARRVDTWSGFRKIISKLFKRIWILATLMIILLAIENYLFYPAQIADVIKVTVMGIFWGSNGARPGLNNVGVIWFLFAYFWARIIFDMGRLIIKDDRYNGVMFAILAYAGYLISQKIWLPQALDIALVAAFFIWVGAVLRSYHFFSNSKIEFLTVFAALVFWLWCVQSGLHIELAIRSYPNFVITIVEAIAGTLVVCYLSRGLMSTTLTSWLVIFGRNSIILLCIHHLDLYWVFWGGLIHSSWRAMLLRLVVDVLVMTLVLVVKYLISYKKHV</sequence>
<feature type="transmembrane region" description="Helical" evidence="1">
    <location>
        <begin position="236"/>
        <end position="256"/>
    </location>
</feature>
<dbReference type="GO" id="GO:0016747">
    <property type="term" value="F:acyltransferase activity, transferring groups other than amino-acyl groups"/>
    <property type="evidence" value="ECO:0007669"/>
    <property type="project" value="InterPro"/>
</dbReference>
<dbReference type="InterPro" id="IPR002656">
    <property type="entry name" value="Acyl_transf_3_dom"/>
</dbReference>
<feature type="transmembrane region" description="Helical" evidence="1">
    <location>
        <begin position="42"/>
        <end position="60"/>
    </location>
</feature>
<feature type="transmembrane region" description="Helical" evidence="1">
    <location>
        <begin position="330"/>
        <end position="351"/>
    </location>
</feature>
<proteinExistence type="predicted"/>
<evidence type="ECO:0000256" key="1">
    <source>
        <dbReference type="SAM" id="Phobius"/>
    </source>
</evidence>
<name>A0A1V9R9I2_9LACO</name>
<feature type="transmembrane region" description="Helical" evidence="1">
    <location>
        <begin position="106"/>
        <end position="125"/>
    </location>
</feature>
<dbReference type="PANTHER" id="PTHR37312">
    <property type="entry name" value="MEMBRANE-BOUND ACYLTRANSFERASE YKRP-RELATED"/>
    <property type="match status" value="1"/>
</dbReference>
<feature type="domain" description="Acyltransferase 3" evidence="2">
    <location>
        <begin position="42"/>
        <end position="352"/>
    </location>
</feature>
<reference evidence="3 4" key="1">
    <citation type="submission" date="2017-03" db="EMBL/GenBank/DDBJ databases">
        <title>Phylogenomics and comparative genomics of Lactobacillus salivarius, a mammalian gut commensal.</title>
        <authorList>
            <person name="Harris H.M."/>
        </authorList>
    </citation>
    <scope>NUCLEOTIDE SEQUENCE [LARGE SCALE GENOMIC DNA]</scope>
    <source>
        <strain evidence="3 4">JCM 1047</strain>
    </source>
</reference>
<gene>
    <name evidence="3" type="ORF">B6U56_07995</name>
</gene>
<keyword evidence="1" id="KW-0472">Membrane</keyword>
<dbReference type="EMBL" id="NBEF01000025">
    <property type="protein sequence ID" value="OQQ89774.1"/>
    <property type="molecule type" value="Genomic_DNA"/>
</dbReference>
<comment type="caution">
    <text evidence="3">The sequence shown here is derived from an EMBL/GenBank/DDBJ whole genome shotgun (WGS) entry which is preliminary data.</text>
</comment>
<organism evidence="3 4">
    <name type="scientific">Ligilactobacillus salivarius</name>
    <dbReference type="NCBI Taxonomy" id="1624"/>
    <lineage>
        <taxon>Bacteria</taxon>
        <taxon>Bacillati</taxon>
        <taxon>Bacillota</taxon>
        <taxon>Bacilli</taxon>
        <taxon>Lactobacillales</taxon>
        <taxon>Lactobacillaceae</taxon>
        <taxon>Ligilactobacillus</taxon>
    </lineage>
</organism>
<feature type="transmembrane region" description="Helical" evidence="1">
    <location>
        <begin position="66"/>
        <end position="86"/>
    </location>
</feature>
<feature type="transmembrane region" description="Helical" evidence="1">
    <location>
        <begin position="209"/>
        <end position="229"/>
    </location>
</feature>
<dbReference type="PANTHER" id="PTHR37312:SF1">
    <property type="entry name" value="MEMBRANE-BOUND ACYLTRANSFERASE YKRP-RELATED"/>
    <property type="match status" value="1"/>
</dbReference>
<dbReference type="InterPro" id="IPR052734">
    <property type="entry name" value="Nod_factor_acetyltransferase"/>
</dbReference>
<dbReference type="AlphaFoldDB" id="A0A1V9R9I2"/>
<dbReference type="Proteomes" id="UP000192575">
    <property type="component" value="Unassembled WGS sequence"/>
</dbReference>
<keyword evidence="1" id="KW-0812">Transmembrane</keyword>
<evidence type="ECO:0000313" key="3">
    <source>
        <dbReference type="EMBL" id="OQQ89774.1"/>
    </source>
</evidence>
<protein>
    <recommendedName>
        <fullName evidence="2">Acyltransferase 3 domain-containing protein</fullName>
    </recommendedName>
</protein>
<feature type="transmembrane region" description="Helical" evidence="1">
    <location>
        <begin position="295"/>
        <end position="318"/>
    </location>
</feature>
<dbReference type="Pfam" id="PF01757">
    <property type="entry name" value="Acyl_transf_3"/>
    <property type="match status" value="1"/>
</dbReference>
<accession>A0A1V9R9I2</accession>
<keyword evidence="1" id="KW-1133">Transmembrane helix</keyword>
<evidence type="ECO:0000259" key="2">
    <source>
        <dbReference type="Pfam" id="PF01757"/>
    </source>
</evidence>
<feature type="transmembrane region" description="Helical" evidence="1">
    <location>
        <begin position="182"/>
        <end position="203"/>
    </location>
</feature>